<feature type="compositionally biased region" description="Polar residues" evidence="3">
    <location>
        <begin position="498"/>
        <end position="508"/>
    </location>
</feature>
<dbReference type="InterPro" id="IPR006595">
    <property type="entry name" value="CTLH_C"/>
</dbReference>
<keyword evidence="1" id="KW-0853">WD repeat</keyword>
<evidence type="ECO:0000256" key="1">
    <source>
        <dbReference type="PROSITE-ProRule" id="PRU00221"/>
    </source>
</evidence>
<evidence type="ECO:0000256" key="2">
    <source>
        <dbReference type="SAM" id="Coils"/>
    </source>
</evidence>
<sequence length="940" mass="105134">MSNLRVNISISERDAVKLILDFLQNRELYISMLDIERETGIINGSFSEDILFLRQLILDGQWDDVVDFVQPLKTIDSFDAKQFIYIVLKYQFLELLCLKTEAQIENDLSVEQIVKFLNDLHPFCPSEQEYKKLSFLLTLKHLQDHPDYRNWNPSAGRVQCFHEVFPLVHRFLQIDKQTTSIGQGDRLVQLLVKGLLYESCVEHCQARATATDETIDLTDPNTLLLSTRLSDTDVSLLSWLHALPTETFSCPFEQKSLSLNIEKFQKPILEATWAEHVLSTPFKPTTMFPFNATPTGKPRSTELMSRSLAPQYDGLSYGLIRSQIFGDYNRNFVNDMSRSLAICNLKDNSLAHSAIGTGGGTSLPTVQEAIYEESASNNNQTDLHPTPPRIISPASSVISPSTTQRSQSPKRSVTGPYFSSHSNNNDIQQQQYQRSQQHISSPTSSSSHSPVLTSPTSANHYSQNNQNNHSHRQQNKTYTQTNGTNLASTPNEIIKPAVQTSSTTSNAHPVSRNAHPSTLPGINPISQQNIGNHQTPFPPQPHLSSMTDSSTDRLLKEYQKSRAEIVKQFEEQENRRNELQKQLSSPSAIKTRPLNDVTKYDSLEDIARSPAFLPLVSIEDVQAIRAVDVHPSGNYFAVGSNSKMLRVCAYPELKKIATDSVPKPAKVLYKKGKHHLGSIYCMSWSPNGRIIATGSNDKLIKLVRLDMDRPDDESNNTEIELTHHNGTIRDLIFMHDHLRDDSILLSGGAGDCKVYVTDVMKQTPIRNYAGHQGHIYSLFAWDACSFVSGSQDGTSRIWDIRQNECVNVIAPRASNSPVAAVAVDNSGQLLAAAYEDATCLLYDLRGKRIVQTYQPHAGEIRSVRFSVHSYYLLTASYDKKVVMTSLNGDLTKPLILSNVAAHTDKIIQARWHPHEMSFVTTSADRTCVVWAPSALAAANL</sequence>
<dbReference type="EMBL" id="CAJOBC010003753">
    <property type="protein sequence ID" value="CAF3798945.1"/>
    <property type="molecule type" value="Genomic_DNA"/>
</dbReference>
<dbReference type="PROSITE" id="PS50897">
    <property type="entry name" value="CTLH"/>
    <property type="match status" value="1"/>
</dbReference>
<evidence type="ECO:0000313" key="6">
    <source>
        <dbReference type="EMBL" id="CAF3798945.1"/>
    </source>
</evidence>
<dbReference type="InterPro" id="IPR057749">
    <property type="entry name" value="WDR47_COR"/>
</dbReference>
<feature type="domain" description="CTLH" evidence="4">
    <location>
        <begin position="46"/>
        <end position="103"/>
    </location>
</feature>
<dbReference type="InterPro" id="IPR040067">
    <property type="entry name" value="WDR47"/>
</dbReference>
<feature type="repeat" description="WD" evidence="1">
    <location>
        <begin position="899"/>
        <end position="930"/>
    </location>
</feature>
<dbReference type="PANTHER" id="PTHR19863">
    <property type="entry name" value="NEMITIN (NEURONAL ENRICHED MAP INTERACTING PROTEIN) HOMOLOG"/>
    <property type="match status" value="1"/>
</dbReference>
<feature type="compositionally biased region" description="Low complexity" evidence="3">
    <location>
        <begin position="391"/>
        <end position="401"/>
    </location>
</feature>
<accession>A0A814IQP4</accession>
<protein>
    <recommendedName>
        <fullName evidence="4">CTLH domain-containing protein</fullName>
    </recommendedName>
</protein>
<feature type="region of interest" description="Disordered" evidence="3">
    <location>
        <begin position="376"/>
        <end position="552"/>
    </location>
</feature>
<organism evidence="5 7">
    <name type="scientific">Didymodactylos carnosus</name>
    <dbReference type="NCBI Taxonomy" id="1234261"/>
    <lineage>
        <taxon>Eukaryota</taxon>
        <taxon>Metazoa</taxon>
        <taxon>Spiralia</taxon>
        <taxon>Gnathifera</taxon>
        <taxon>Rotifera</taxon>
        <taxon>Eurotatoria</taxon>
        <taxon>Bdelloidea</taxon>
        <taxon>Philodinida</taxon>
        <taxon>Philodinidae</taxon>
        <taxon>Didymodactylos</taxon>
    </lineage>
</organism>
<proteinExistence type="predicted"/>
<dbReference type="PROSITE" id="PS50082">
    <property type="entry name" value="WD_REPEATS_2"/>
    <property type="match status" value="3"/>
</dbReference>
<dbReference type="PROSITE" id="PS50294">
    <property type="entry name" value="WD_REPEATS_REGION"/>
    <property type="match status" value="1"/>
</dbReference>
<dbReference type="InterPro" id="IPR015943">
    <property type="entry name" value="WD40/YVTN_repeat-like_dom_sf"/>
</dbReference>
<dbReference type="InterPro" id="IPR001680">
    <property type="entry name" value="WD40_rpt"/>
</dbReference>
<dbReference type="Pfam" id="PF25602">
    <property type="entry name" value="WDR47_COR"/>
    <property type="match status" value="1"/>
</dbReference>
<evidence type="ECO:0000256" key="3">
    <source>
        <dbReference type="SAM" id="MobiDB-lite"/>
    </source>
</evidence>
<dbReference type="Proteomes" id="UP000663829">
    <property type="component" value="Unassembled WGS sequence"/>
</dbReference>
<dbReference type="CDD" id="cd00200">
    <property type="entry name" value="WD40"/>
    <property type="match status" value="1"/>
</dbReference>
<feature type="repeat" description="WD" evidence="1">
    <location>
        <begin position="786"/>
        <end position="808"/>
    </location>
</feature>
<keyword evidence="2" id="KW-0175">Coiled coil</keyword>
<evidence type="ECO:0000259" key="4">
    <source>
        <dbReference type="PROSITE" id="PS50897"/>
    </source>
</evidence>
<dbReference type="Proteomes" id="UP000681722">
    <property type="component" value="Unassembled WGS sequence"/>
</dbReference>
<feature type="compositionally biased region" description="Low complexity" evidence="3">
    <location>
        <begin position="428"/>
        <end position="468"/>
    </location>
</feature>
<name>A0A814IQP4_9BILA</name>
<dbReference type="Pfam" id="PF00400">
    <property type="entry name" value="WD40"/>
    <property type="match status" value="4"/>
</dbReference>
<dbReference type="PANTHER" id="PTHR19863:SF5">
    <property type="entry name" value="WD REPEAT-CONTAINING PROTEIN 47"/>
    <property type="match status" value="1"/>
</dbReference>
<evidence type="ECO:0000313" key="7">
    <source>
        <dbReference type="Proteomes" id="UP000663829"/>
    </source>
</evidence>
<reference evidence="5" key="1">
    <citation type="submission" date="2021-02" db="EMBL/GenBank/DDBJ databases">
        <authorList>
            <person name="Nowell W R."/>
        </authorList>
    </citation>
    <scope>NUCLEOTIDE SEQUENCE</scope>
</reference>
<dbReference type="EMBL" id="CAJNOQ010003753">
    <property type="protein sequence ID" value="CAF1027907.1"/>
    <property type="molecule type" value="Genomic_DNA"/>
</dbReference>
<feature type="compositionally biased region" description="Polar residues" evidence="3">
    <location>
        <begin position="476"/>
        <end position="491"/>
    </location>
</feature>
<feature type="coiled-coil region" evidence="2">
    <location>
        <begin position="555"/>
        <end position="582"/>
    </location>
</feature>
<feature type="compositionally biased region" description="Polar residues" evidence="3">
    <location>
        <begin position="402"/>
        <end position="427"/>
    </location>
</feature>
<dbReference type="SMART" id="SM00668">
    <property type="entry name" value="CTLH"/>
    <property type="match status" value="1"/>
</dbReference>
<dbReference type="InterPro" id="IPR036322">
    <property type="entry name" value="WD40_repeat_dom_sf"/>
</dbReference>
<comment type="caution">
    <text evidence="5">The sequence shown here is derived from an EMBL/GenBank/DDBJ whole genome shotgun (WGS) entry which is preliminary data.</text>
</comment>
<keyword evidence="7" id="KW-1185">Reference proteome</keyword>
<feature type="repeat" description="WD" evidence="1">
    <location>
        <begin position="672"/>
        <end position="702"/>
    </location>
</feature>
<dbReference type="Gene3D" id="2.130.10.10">
    <property type="entry name" value="YVTN repeat-like/Quinoprotein amine dehydrogenase"/>
    <property type="match status" value="2"/>
</dbReference>
<dbReference type="OrthoDB" id="187712at2759"/>
<dbReference type="SUPFAM" id="SSF50978">
    <property type="entry name" value="WD40 repeat-like"/>
    <property type="match status" value="1"/>
</dbReference>
<evidence type="ECO:0000313" key="5">
    <source>
        <dbReference type="EMBL" id="CAF1027907.1"/>
    </source>
</evidence>
<feature type="compositionally biased region" description="Polar residues" evidence="3">
    <location>
        <begin position="524"/>
        <end position="535"/>
    </location>
</feature>
<gene>
    <name evidence="5" type="ORF">GPM918_LOCUS15126</name>
    <name evidence="6" type="ORF">SRO942_LOCUS15126</name>
</gene>
<dbReference type="SMART" id="SM00320">
    <property type="entry name" value="WD40"/>
    <property type="match status" value="7"/>
</dbReference>
<dbReference type="AlphaFoldDB" id="A0A814IQP4"/>